<evidence type="ECO:0000259" key="5">
    <source>
        <dbReference type="Pfam" id="PF00288"/>
    </source>
</evidence>
<evidence type="ECO:0000313" key="8">
    <source>
        <dbReference type="Proteomes" id="UP000184082"/>
    </source>
</evidence>
<dbReference type="PANTHER" id="PTHR43527">
    <property type="entry name" value="4-DIPHOSPHOCYTIDYL-2-C-METHYL-D-ERYTHRITOL KINASE, CHLOROPLASTIC"/>
    <property type="match status" value="1"/>
</dbReference>
<dbReference type="SUPFAM" id="SSF54211">
    <property type="entry name" value="Ribosomal protein S5 domain 2-like"/>
    <property type="match status" value="1"/>
</dbReference>
<dbReference type="GO" id="GO:0005524">
    <property type="term" value="F:ATP binding"/>
    <property type="evidence" value="ECO:0007669"/>
    <property type="project" value="UniProtKB-KW"/>
</dbReference>
<keyword evidence="1" id="KW-0808">Transferase</keyword>
<dbReference type="Pfam" id="PF00288">
    <property type="entry name" value="GHMP_kinases_N"/>
    <property type="match status" value="1"/>
</dbReference>
<keyword evidence="8" id="KW-1185">Reference proteome</keyword>
<feature type="domain" description="GHMP kinase C-terminal" evidence="6">
    <location>
        <begin position="195"/>
        <end position="258"/>
    </location>
</feature>
<dbReference type="AlphaFoldDB" id="A0A1M6MTV3"/>
<dbReference type="InterPro" id="IPR014721">
    <property type="entry name" value="Ribsml_uS5_D2-typ_fold_subgr"/>
</dbReference>
<dbReference type="RefSeq" id="WP_072965937.1">
    <property type="nucleotide sequence ID" value="NZ_FRAJ01000005.1"/>
</dbReference>
<dbReference type="Proteomes" id="UP000184082">
    <property type="component" value="Unassembled WGS sequence"/>
</dbReference>
<dbReference type="STRING" id="1121266.SAMN02745883_00636"/>
<sequence length="293" mass="33311">MKVKVKCPGSCGEYIQGIIGDSEKLISLPVDIYSEVTIEEKKNFHVDKRRKKAISALYKTLEYFDVPIEYVKSLSLTINSKIPIAKGMASSTADIYGTIMATAKLIDKKLSEEEIAKLCSSIEPTDSIIFEKLTLFDHIKGVIKKRFEWNPKINILVLEGKGTLDTQEFRKRDFDHLRKKNKKYVEKAFEYFSRACREKDKKLLGMACTISSLANQDIVFKPKLNEIIEISYKFNAYGVNVAHSGTVIGILYDENAADIEKLIYSLNKINISEEYSKIYSVKSVEGGVRYLVK</sequence>
<evidence type="ECO:0000256" key="2">
    <source>
        <dbReference type="ARBA" id="ARBA00022741"/>
    </source>
</evidence>
<evidence type="ECO:0000259" key="6">
    <source>
        <dbReference type="Pfam" id="PF08544"/>
    </source>
</evidence>
<dbReference type="PIRSF" id="PIRSF033887">
    <property type="entry name" value="PduX"/>
    <property type="match status" value="1"/>
</dbReference>
<dbReference type="Pfam" id="PF08544">
    <property type="entry name" value="GHMP_kinases_C"/>
    <property type="match status" value="1"/>
</dbReference>
<feature type="domain" description="GHMP kinase N-terminal" evidence="5">
    <location>
        <begin position="59"/>
        <end position="123"/>
    </location>
</feature>
<evidence type="ECO:0000256" key="3">
    <source>
        <dbReference type="ARBA" id="ARBA00022777"/>
    </source>
</evidence>
<dbReference type="InterPro" id="IPR020568">
    <property type="entry name" value="Ribosomal_Su5_D2-typ_SF"/>
</dbReference>
<evidence type="ECO:0000313" key="7">
    <source>
        <dbReference type="EMBL" id="SHJ86842.1"/>
    </source>
</evidence>
<keyword evidence="3 7" id="KW-0418">Kinase</keyword>
<organism evidence="7 8">
    <name type="scientific">Caminicella sporogenes DSM 14501</name>
    <dbReference type="NCBI Taxonomy" id="1121266"/>
    <lineage>
        <taxon>Bacteria</taxon>
        <taxon>Bacillati</taxon>
        <taxon>Bacillota</taxon>
        <taxon>Clostridia</taxon>
        <taxon>Peptostreptococcales</taxon>
        <taxon>Caminicellaceae</taxon>
        <taxon>Caminicella</taxon>
    </lineage>
</organism>
<name>A0A1M6MTV3_9FIRM</name>
<proteinExistence type="predicted"/>
<keyword evidence="4" id="KW-0067">ATP-binding</keyword>
<gene>
    <name evidence="7" type="ORF">SAMN02745883_00636</name>
</gene>
<reference evidence="7 8" key="1">
    <citation type="submission" date="2016-11" db="EMBL/GenBank/DDBJ databases">
        <authorList>
            <person name="Jaros S."/>
            <person name="Januszkiewicz K."/>
            <person name="Wedrychowicz H."/>
        </authorList>
    </citation>
    <scope>NUCLEOTIDE SEQUENCE [LARGE SCALE GENOMIC DNA]</scope>
    <source>
        <strain evidence="7 8">DSM 14501</strain>
    </source>
</reference>
<dbReference type="EMBL" id="FRAJ01000005">
    <property type="protein sequence ID" value="SHJ86842.1"/>
    <property type="molecule type" value="Genomic_DNA"/>
</dbReference>
<dbReference type="InterPro" id="IPR006204">
    <property type="entry name" value="GHMP_kinase_N_dom"/>
</dbReference>
<dbReference type="PANTHER" id="PTHR43527:SF1">
    <property type="entry name" value="L-THREONINE KINASE"/>
    <property type="match status" value="1"/>
</dbReference>
<dbReference type="Gene3D" id="3.30.230.10">
    <property type="match status" value="1"/>
</dbReference>
<evidence type="ECO:0000256" key="4">
    <source>
        <dbReference type="ARBA" id="ARBA00022840"/>
    </source>
</evidence>
<protein>
    <submittedName>
        <fullName evidence="7">L-threonine kinase</fullName>
    </submittedName>
</protein>
<evidence type="ECO:0000256" key="1">
    <source>
        <dbReference type="ARBA" id="ARBA00022679"/>
    </source>
</evidence>
<dbReference type="InterPro" id="IPR012363">
    <property type="entry name" value="PduX"/>
</dbReference>
<dbReference type="InterPro" id="IPR013750">
    <property type="entry name" value="GHMP_kinase_C_dom"/>
</dbReference>
<dbReference type="GO" id="GO:0016301">
    <property type="term" value="F:kinase activity"/>
    <property type="evidence" value="ECO:0007669"/>
    <property type="project" value="UniProtKB-KW"/>
</dbReference>
<accession>A0A1M6MTV3</accession>
<keyword evidence="2" id="KW-0547">Nucleotide-binding</keyword>